<accession>A0A5C1YRH6</accession>
<name>A0A5C1YRH6_9PROT</name>
<dbReference type="EMBL" id="CP043506">
    <property type="protein sequence ID" value="QEO17819.1"/>
    <property type="molecule type" value="Genomic_DNA"/>
</dbReference>
<feature type="region of interest" description="Disordered" evidence="1">
    <location>
        <begin position="129"/>
        <end position="152"/>
    </location>
</feature>
<reference evidence="2 3" key="1">
    <citation type="submission" date="2019-09" db="EMBL/GenBank/DDBJ databases">
        <title>Genome sequencing of strain KACC 21233.</title>
        <authorList>
            <person name="Heo J."/>
            <person name="Kim S.-J."/>
            <person name="Kim J.-S."/>
            <person name="Hong S.-B."/>
            <person name="Kwon S.-W."/>
        </authorList>
    </citation>
    <scope>NUCLEOTIDE SEQUENCE [LARGE SCALE GENOMIC DNA]</scope>
    <source>
        <strain evidence="2 3">KACC 21233</strain>
    </source>
</reference>
<feature type="region of interest" description="Disordered" evidence="1">
    <location>
        <begin position="49"/>
        <end position="72"/>
    </location>
</feature>
<dbReference type="RefSeq" id="WP_149279495.1">
    <property type="nucleotide sequence ID" value="NZ_CP043506.1"/>
</dbReference>
<dbReference type="AlphaFoldDB" id="A0A5C1YRH6"/>
<sequence>MTDPRTEAAARALFGDKVDAFSGAREYLLEEVGKALAAADAAAWRPMSEAPKGRTPILAKTGPDIYPESSNRSGWNGRHVVIQHEGILDDGFDMGWSVAAPVGYGGMPGEWFLGWQPISDFPEREPLAAPETIAIPEVRNDRPIPGKEGVDG</sequence>
<evidence type="ECO:0000256" key="1">
    <source>
        <dbReference type="SAM" id="MobiDB-lite"/>
    </source>
</evidence>
<feature type="compositionally biased region" description="Basic and acidic residues" evidence="1">
    <location>
        <begin position="138"/>
        <end position="152"/>
    </location>
</feature>
<dbReference type="Proteomes" id="UP000324536">
    <property type="component" value="Chromosome"/>
</dbReference>
<evidence type="ECO:0000313" key="2">
    <source>
        <dbReference type="EMBL" id="QEO17819.1"/>
    </source>
</evidence>
<keyword evidence="3" id="KW-1185">Reference proteome</keyword>
<protein>
    <recommendedName>
        <fullName evidence="4">DUF551 domain-containing protein</fullName>
    </recommendedName>
</protein>
<evidence type="ECO:0000313" key="3">
    <source>
        <dbReference type="Proteomes" id="UP000324536"/>
    </source>
</evidence>
<organism evidence="2 3">
    <name type="scientific">Acetobacter vaccinii</name>
    <dbReference type="NCBI Taxonomy" id="2592655"/>
    <lineage>
        <taxon>Bacteria</taxon>
        <taxon>Pseudomonadati</taxon>
        <taxon>Pseudomonadota</taxon>
        <taxon>Alphaproteobacteria</taxon>
        <taxon>Acetobacterales</taxon>
        <taxon>Acetobacteraceae</taxon>
        <taxon>Acetobacter</taxon>
    </lineage>
</organism>
<evidence type="ECO:0008006" key="4">
    <source>
        <dbReference type="Google" id="ProtNLM"/>
    </source>
</evidence>
<proteinExistence type="predicted"/>
<dbReference type="KEGG" id="acek:FLP30_08825"/>
<gene>
    <name evidence="2" type="ORF">FLP30_08825</name>
</gene>
<dbReference type="OrthoDB" id="7226461at2"/>